<proteinExistence type="predicted"/>
<dbReference type="Gene3D" id="1.10.3210.40">
    <property type="match status" value="1"/>
</dbReference>
<sequence>MVTLTTEQIIERYKELMEMVETYLEGETLEGVKSVISHFENRLMEAPASGRLDYHNCFVGGFLDHTVRVATTALKVKKQFEDLGVEVIHPDSDVFLAAMFHDWGKLGDLDTPYYREQDSEWHRNKLGEFYKHNEIGEFMSVTDRSLWILQQFNVNVSTEVWKAIKMSDGMFDSGNEQYYRKPSATRNVLHYIVHLGDWMATVAEKQHHVQGEVKQKEKEEESIEKFKDQMETTTEVLSATEETQVSSDRAKELFEELFGDN</sequence>
<evidence type="ECO:0000256" key="1">
    <source>
        <dbReference type="SAM" id="Coils"/>
    </source>
</evidence>
<feature type="coiled-coil region" evidence="1">
    <location>
        <begin position="209"/>
        <end position="243"/>
    </location>
</feature>
<evidence type="ECO:0008006" key="3">
    <source>
        <dbReference type="Google" id="ProtNLM"/>
    </source>
</evidence>
<keyword evidence="1" id="KW-0175">Coiled coil</keyword>
<organism evidence="2">
    <name type="scientific">marine metagenome</name>
    <dbReference type="NCBI Taxonomy" id="408172"/>
    <lineage>
        <taxon>unclassified sequences</taxon>
        <taxon>metagenomes</taxon>
        <taxon>ecological metagenomes</taxon>
    </lineage>
</organism>
<reference evidence="2" key="1">
    <citation type="submission" date="2018-05" db="EMBL/GenBank/DDBJ databases">
        <authorList>
            <person name="Lanie J.A."/>
            <person name="Ng W.-L."/>
            <person name="Kazmierczak K.M."/>
            <person name="Andrzejewski T.M."/>
            <person name="Davidsen T.M."/>
            <person name="Wayne K.J."/>
            <person name="Tettelin H."/>
            <person name="Glass J.I."/>
            <person name="Rusch D."/>
            <person name="Podicherti R."/>
            <person name="Tsui H.-C.T."/>
            <person name="Winkler M.E."/>
        </authorList>
    </citation>
    <scope>NUCLEOTIDE SEQUENCE</scope>
</reference>
<name>A0A382K4L0_9ZZZZ</name>
<gene>
    <name evidence="2" type="ORF">METZ01_LOCUS270861</name>
</gene>
<dbReference type="AlphaFoldDB" id="A0A382K4L0"/>
<dbReference type="SUPFAM" id="SSF109604">
    <property type="entry name" value="HD-domain/PDEase-like"/>
    <property type="match status" value="1"/>
</dbReference>
<evidence type="ECO:0000313" key="2">
    <source>
        <dbReference type="EMBL" id="SVC18007.1"/>
    </source>
</evidence>
<dbReference type="EMBL" id="UINC01077673">
    <property type="protein sequence ID" value="SVC18007.1"/>
    <property type="molecule type" value="Genomic_DNA"/>
</dbReference>
<protein>
    <recommendedName>
        <fullName evidence="3">HD domain-containing protein</fullName>
    </recommendedName>
</protein>
<accession>A0A382K4L0</accession>